<evidence type="ECO:0000256" key="2">
    <source>
        <dbReference type="ARBA" id="ARBA00022695"/>
    </source>
</evidence>
<feature type="domain" description="Murine leukemia virus integrase C-terminal" evidence="6">
    <location>
        <begin position="41"/>
        <end position="75"/>
    </location>
</feature>
<keyword evidence="8" id="KW-1185">Reference proteome</keyword>
<dbReference type="Proteomes" id="UP000694559">
    <property type="component" value="Unplaced"/>
</dbReference>
<reference evidence="7" key="1">
    <citation type="submission" date="2025-08" db="UniProtKB">
        <authorList>
            <consortium name="Ensembl"/>
        </authorList>
    </citation>
    <scope>IDENTIFICATION</scope>
</reference>
<dbReference type="GeneTree" id="ENSGT01010000228739"/>
<evidence type="ECO:0000256" key="4">
    <source>
        <dbReference type="ARBA" id="ARBA00022759"/>
    </source>
</evidence>
<organism evidence="7 8">
    <name type="scientific">Naja naja</name>
    <name type="common">Indian cobra</name>
    <dbReference type="NCBI Taxonomy" id="35670"/>
    <lineage>
        <taxon>Eukaryota</taxon>
        <taxon>Metazoa</taxon>
        <taxon>Chordata</taxon>
        <taxon>Craniata</taxon>
        <taxon>Vertebrata</taxon>
        <taxon>Euteleostomi</taxon>
        <taxon>Lepidosauria</taxon>
        <taxon>Squamata</taxon>
        <taxon>Bifurcata</taxon>
        <taxon>Unidentata</taxon>
        <taxon>Episquamata</taxon>
        <taxon>Toxicofera</taxon>
        <taxon>Serpentes</taxon>
        <taxon>Colubroidea</taxon>
        <taxon>Elapidae</taxon>
        <taxon>Elapinae</taxon>
        <taxon>Naja</taxon>
    </lineage>
</organism>
<sequence>MFLPLTLPGIKPGILLLTPQPWPYRYASLRLIKELSPTCTKPKWSTPHQVLLSILTAIKVESVKAWVHMSRVKHVPEPPKQWQVKQLEGLKLKLHCSPASPADLFS</sequence>
<dbReference type="GO" id="GO:0004519">
    <property type="term" value="F:endonuclease activity"/>
    <property type="evidence" value="ECO:0007669"/>
    <property type="project" value="UniProtKB-KW"/>
</dbReference>
<dbReference type="Ensembl" id="ENSNNAT00000015092.1">
    <property type="protein sequence ID" value="ENSNNAP00000014395.1"/>
    <property type="gene ID" value="ENSNNAG00000009703.1"/>
</dbReference>
<dbReference type="GO" id="GO:0016787">
    <property type="term" value="F:hydrolase activity"/>
    <property type="evidence" value="ECO:0007669"/>
    <property type="project" value="UniProtKB-KW"/>
</dbReference>
<keyword evidence="1" id="KW-0808">Transferase</keyword>
<reference evidence="7" key="2">
    <citation type="submission" date="2025-09" db="UniProtKB">
        <authorList>
            <consortium name="Ensembl"/>
        </authorList>
    </citation>
    <scope>IDENTIFICATION</scope>
</reference>
<dbReference type="AlphaFoldDB" id="A0A8C6XHV6"/>
<dbReference type="Gene3D" id="2.30.30.850">
    <property type="match status" value="1"/>
</dbReference>
<evidence type="ECO:0000256" key="1">
    <source>
        <dbReference type="ARBA" id="ARBA00022679"/>
    </source>
</evidence>
<evidence type="ECO:0000313" key="7">
    <source>
        <dbReference type="Ensembl" id="ENSNNAP00000014395.1"/>
    </source>
</evidence>
<name>A0A8C6XHV6_NAJNA</name>
<accession>A0A8C6XHV6</accession>
<dbReference type="OrthoDB" id="9049178at2759"/>
<dbReference type="InterPro" id="IPR040643">
    <property type="entry name" value="MLVIN_C"/>
</dbReference>
<dbReference type="Pfam" id="PF18697">
    <property type="entry name" value="MLVIN_C"/>
    <property type="match status" value="1"/>
</dbReference>
<keyword evidence="2" id="KW-0548">Nucleotidyltransferase</keyword>
<evidence type="ECO:0000259" key="6">
    <source>
        <dbReference type="Pfam" id="PF18697"/>
    </source>
</evidence>
<evidence type="ECO:0000256" key="3">
    <source>
        <dbReference type="ARBA" id="ARBA00022722"/>
    </source>
</evidence>
<keyword evidence="5" id="KW-0378">Hydrolase</keyword>
<keyword evidence="3" id="KW-0540">Nuclease</keyword>
<dbReference type="GO" id="GO:0016779">
    <property type="term" value="F:nucleotidyltransferase activity"/>
    <property type="evidence" value="ECO:0007669"/>
    <property type="project" value="UniProtKB-KW"/>
</dbReference>
<keyword evidence="4" id="KW-0255">Endonuclease</keyword>
<proteinExistence type="predicted"/>
<protein>
    <recommendedName>
        <fullName evidence="6">Murine leukemia virus integrase C-terminal domain-containing protein</fullName>
    </recommendedName>
</protein>
<dbReference type="OMA" id="CTEPKWS"/>
<evidence type="ECO:0000313" key="8">
    <source>
        <dbReference type="Proteomes" id="UP000694559"/>
    </source>
</evidence>
<evidence type="ECO:0000256" key="5">
    <source>
        <dbReference type="ARBA" id="ARBA00022801"/>
    </source>
</evidence>